<dbReference type="EC" id="3.5.1.94" evidence="1"/>
<dbReference type="GO" id="GO:0033969">
    <property type="term" value="F:gamma-glutamyl-gamma-aminobutyrate hydrolase activity"/>
    <property type="evidence" value="ECO:0007669"/>
    <property type="project" value="UniProtKB-EC"/>
</dbReference>
<dbReference type="GO" id="GO:0006598">
    <property type="term" value="P:polyamine catabolic process"/>
    <property type="evidence" value="ECO:0007669"/>
    <property type="project" value="TreeGrafter"/>
</dbReference>
<sequence length="252" mass="27170">MSGTKRKPLIGVSACRKQIDPHPFNIVGEKYINGIVDGADAMPMMIPPLGDRLDIEELLGRVDGLLLTGSPSNIEPQHYGGNNSVPPHDPHRDATTLKLLRRAVERAVPLLAICRGCQEVNVAYGGTLHPQLDQVEGLIRHREDSARPLEEQYAPTHQLELTDAGLLASLAGTTEVLVNSLHTQGVAELGAGLVVEATAPDGLIEAFSVRGSAAFSLAVQWHPEWKVVENPFYLAIFRAFGAACHQRMSGAI</sequence>
<dbReference type="EMBL" id="CZRL01000094">
    <property type="protein sequence ID" value="CUS53178.1"/>
    <property type="molecule type" value="Genomic_DNA"/>
</dbReference>
<name>A0A161KED0_9ZZZZ</name>
<dbReference type="PROSITE" id="PS51273">
    <property type="entry name" value="GATASE_TYPE_1"/>
    <property type="match status" value="1"/>
</dbReference>
<dbReference type="InterPro" id="IPR011697">
    <property type="entry name" value="Peptidase_C26"/>
</dbReference>
<dbReference type="GO" id="GO:0005829">
    <property type="term" value="C:cytosol"/>
    <property type="evidence" value="ECO:0007669"/>
    <property type="project" value="TreeGrafter"/>
</dbReference>
<dbReference type="Gene3D" id="3.40.50.880">
    <property type="match status" value="1"/>
</dbReference>
<dbReference type="PANTHER" id="PTHR43235">
    <property type="entry name" value="GLUTAMINE AMIDOTRANSFERASE PB2B2.05-RELATED"/>
    <property type="match status" value="1"/>
</dbReference>
<dbReference type="SUPFAM" id="SSF52317">
    <property type="entry name" value="Class I glutamine amidotransferase-like"/>
    <property type="match status" value="1"/>
</dbReference>
<dbReference type="Pfam" id="PF07722">
    <property type="entry name" value="Peptidase_C26"/>
    <property type="match status" value="1"/>
</dbReference>
<dbReference type="InterPro" id="IPR044668">
    <property type="entry name" value="PuuD-like"/>
</dbReference>
<proteinExistence type="predicted"/>
<accession>A0A161KED0</accession>
<dbReference type="CDD" id="cd01745">
    <property type="entry name" value="GATase1_2"/>
    <property type="match status" value="1"/>
</dbReference>
<dbReference type="InterPro" id="IPR029062">
    <property type="entry name" value="Class_I_gatase-like"/>
</dbReference>
<keyword evidence="1" id="KW-0378">Hydrolase</keyword>
<reference evidence="1" key="1">
    <citation type="submission" date="2015-10" db="EMBL/GenBank/DDBJ databases">
        <authorList>
            <person name="Gilbert D.G."/>
        </authorList>
    </citation>
    <scope>NUCLEOTIDE SEQUENCE</scope>
</reference>
<organism evidence="1">
    <name type="scientific">hydrothermal vent metagenome</name>
    <dbReference type="NCBI Taxonomy" id="652676"/>
    <lineage>
        <taxon>unclassified sequences</taxon>
        <taxon>metagenomes</taxon>
        <taxon>ecological metagenomes</taxon>
    </lineage>
</organism>
<protein>
    <submittedName>
        <fullName evidence="1">Gamma-glutamyl-GABA hydrolase</fullName>
        <ecNumber evidence="1">3.5.1.94</ecNumber>
    </submittedName>
</protein>
<dbReference type="FunFam" id="3.40.50.880:FF:000030">
    <property type="entry name" value="Gamma-glutamyl-gamma-aminobutyrate hydrolase PuuD"/>
    <property type="match status" value="1"/>
</dbReference>
<dbReference type="PANTHER" id="PTHR43235:SF1">
    <property type="entry name" value="GLUTAMINE AMIDOTRANSFERASE PB2B2.05-RELATED"/>
    <property type="match status" value="1"/>
</dbReference>
<dbReference type="AlphaFoldDB" id="A0A161KED0"/>
<gene>
    <name evidence="1" type="ORF">MGWOODY_XGa2794</name>
</gene>
<evidence type="ECO:0000313" key="1">
    <source>
        <dbReference type="EMBL" id="CUS53178.1"/>
    </source>
</evidence>